<accession>A0A6M3TE91</accession>
<organism evidence="1 2">
    <name type="scientific">Pseudomonas phage MR15</name>
    <dbReference type="NCBI Taxonomy" id="2711179"/>
    <lineage>
        <taxon>Viruses</taxon>
        <taxon>Duplodnaviria</taxon>
        <taxon>Heunggongvirae</taxon>
        <taxon>Uroviricota</taxon>
        <taxon>Caudoviricetes</taxon>
        <taxon>Readingvirus</taxon>
        <taxon>Readingvirus MR15</taxon>
    </lineage>
</organism>
<evidence type="ECO:0008006" key="3">
    <source>
        <dbReference type="Google" id="ProtNLM"/>
    </source>
</evidence>
<dbReference type="EMBL" id="MT104475">
    <property type="protein sequence ID" value="QJD55304.1"/>
    <property type="molecule type" value="Genomic_DNA"/>
</dbReference>
<dbReference type="Proteomes" id="UP000503469">
    <property type="component" value="Segment"/>
</dbReference>
<reference evidence="1 2" key="1">
    <citation type="journal article" date="2020" name="Microb. Biotechnol.">
        <title>Phage biocontrol to combat Pseudomonas syringae pathogens causing disease in cherry.</title>
        <authorList>
            <person name="Rabiey M."/>
            <person name="Roy S.R."/>
            <person name="Holtappels D."/>
            <person name="Franceschetti L."/>
            <person name="Quilty B.J."/>
            <person name="Creeth R."/>
            <person name="Sundin G.W."/>
            <person name="Wagemans J."/>
            <person name="Lavigne R."/>
            <person name="Jackson R.W."/>
        </authorList>
    </citation>
    <scope>NUCLEOTIDE SEQUENCE [LARGE SCALE GENOMIC DNA]</scope>
</reference>
<evidence type="ECO:0000313" key="1">
    <source>
        <dbReference type="EMBL" id="QJD55304.1"/>
    </source>
</evidence>
<sequence length="343" mass="37070">MQSRLWHRGVCCMKAAEVLQAIEGLEPAAQRAYLAQIAQSLDSVSLAEVERAIDSGDENAVVAAVQLGIFAGLVEHLRAAYVKGAQTEAAGIKVKGISKELDFHASGPAGFMAEQASRLVSQAAADQVVAVRAVMAYGSASGQSARKTALDLIGRISKQTGQRTGGVLGLSGGYAESVILAKTQLLSGEKAMLRQYLLRVRRDRRFDPTVRAAIKSGKPLDEEAVNKISGRYADRLLATQAEMVAQTFVAESFNEGRDQAWRQVVARSKGRLSFIKTWKSRGDGKVRYSHIAMNGQQVDKDQPFVSPRGALLMFPCDSSLGAPLSERARCRCTAEYSIVQLRI</sequence>
<keyword evidence="2" id="KW-1185">Reference proteome</keyword>
<name>A0A6M3TE91_9CAUD</name>
<proteinExistence type="predicted"/>
<evidence type="ECO:0000313" key="2">
    <source>
        <dbReference type="Proteomes" id="UP000503469"/>
    </source>
</evidence>
<protein>
    <recommendedName>
        <fullName evidence="3">Head morphogenesis protein</fullName>
    </recommendedName>
</protein>
<gene>
    <name evidence="1" type="ORF">Psm1vBMR15_gp90</name>
</gene>